<organism evidence="2">
    <name type="scientific">Solanum chilense</name>
    <name type="common">Tomato</name>
    <name type="synonym">Lycopersicon chilense</name>
    <dbReference type="NCBI Taxonomy" id="4083"/>
    <lineage>
        <taxon>Eukaryota</taxon>
        <taxon>Viridiplantae</taxon>
        <taxon>Streptophyta</taxon>
        <taxon>Embryophyta</taxon>
        <taxon>Tracheophyta</taxon>
        <taxon>Spermatophyta</taxon>
        <taxon>Magnoliopsida</taxon>
        <taxon>eudicotyledons</taxon>
        <taxon>Gunneridae</taxon>
        <taxon>Pentapetalae</taxon>
        <taxon>asterids</taxon>
        <taxon>lamiids</taxon>
        <taxon>Solanales</taxon>
        <taxon>Solanaceae</taxon>
        <taxon>Solanoideae</taxon>
        <taxon>Solaneae</taxon>
        <taxon>Solanum</taxon>
        <taxon>Solanum subgen. Lycopersicon</taxon>
    </lineage>
</organism>
<reference evidence="2" key="1">
    <citation type="submission" date="2019-05" db="EMBL/GenBank/DDBJ databases">
        <title>The de novo reference genome and transcriptome assemblies of the wild tomato species Solanum chilense.</title>
        <authorList>
            <person name="Stam R."/>
            <person name="Nosenko T."/>
            <person name="Hoerger A.C."/>
            <person name="Stephan W."/>
            <person name="Seidel M.A."/>
            <person name="Kuhn J.M.M."/>
            <person name="Haberer G."/>
            <person name="Tellier A."/>
        </authorList>
    </citation>
    <scope>NUCLEOTIDE SEQUENCE</scope>
    <source>
        <tissue evidence="2">Mature leaves</tissue>
    </source>
</reference>
<accession>A0A6N2CHX8</accession>
<protein>
    <submittedName>
        <fullName evidence="2">Uncharacterized protein</fullName>
    </submittedName>
</protein>
<gene>
    <name evidence="2" type="ORF">EJD97_009229</name>
</gene>
<evidence type="ECO:0000256" key="1">
    <source>
        <dbReference type="SAM" id="MobiDB-lite"/>
    </source>
</evidence>
<dbReference type="EMBL" id="RXGB01000242">
    <property type="protein sequence ID" value="TMX04372.1"/>
    <property type="molecule type" value="Genomic_DNA"/>
</dbReference>
<comment type="caution">
    <text evidence="2">The sequence shown here is derived from an EMBL/GenBank/DDBJ whole genome shotgun (WGS) entry which is preliminary data.</text>
</comment>
<name>A0A6N2CHX8_SOLCI</name>
<sequence>MSTRRNAGREIGGAASEVNQVPPQAPAAGMEMPLNPNWLTDGAVRTTLIQMAQSITLQAQAMTSQAEQQGVPRKKPHANTMANRLRDFTRMNPPTYIESKIVENYEEECRTTMLNRSMEFSRLVVCVQQVEENRKSKNTWEGNMSRQAEKNFLRMSTVPPRGVKFIQGSL</sequence>
<dbReference type="AlphaFoldDB" id="A0A6N2CHX8"/>
<evidence type="ECO:0000313" key="2">
    <source>
        <dbReference type="EMBL" id="TMX04372.1"/>
    </source>
</evidence>
<feature type="region of interest" description="Disordered" evidence="1">
    <location>
        <begin position="1"/>
        <end position="31"/>
    </location>
</feature>
<proteinExistence type="predicted"/>